<feature type="transmembrane region" description="Helical" evidence="6">
    <location>
        <begin position="33"/>
        <end position="57"/>
    </location>
</feature>
<name>A0AAW5DWC3_9BACI</name>
<feature type="transmembrane region" description="Helical" evidence="6">
    <location>
        <begin position="153"/>
        <end position="176"/>
    </location>
</feature>
<dbReference type="InterPro" id="IPR002794">
    <property type="entry name" value="DUF92_TMEM19"/>
</dbReference>
<dbReference type="Pfam" id="PF01940">
    <property type="entry name" value="DUF92"/>
    <property type="match status" value="1"/>
</dbReference>
<feature type="transmembrane region" description="Helical" evidence="6">
    <location>
        <begin position="182"/>
        <end position="202"/>
    </location>
</feature>
<keyword evidence="8" id="KW-1185">Reference proteome</keyword>
<proteinExistence type="inferred from homology"/>
<dbReference type="Proteomes" id="UP001431131">
    <property type="component" value="Unassembled WGS sequence"/>
</dbReference>
<evidence type="ECO:0000256" key="1">
    <source>
        <dbReference type="ARBA" id="ARBA00004141"/>
    </source>
</evidence>
<comment type="subcellular location">
    <subcellularLocation>
        <location evidence="1">Membrane</location>
        <topology evidence="1">Multi-pass membrane protein</topology>
    </subcellularLocation>
</comment>
<keyword evidence="4 6" id="KW-1133">Transmembrane helix</keyword>
<gene>
    <name evidence="7" type="ORF">MJG50_06295</name>
</gene>
<evidence type="ECO:0000313" key="7">
    <source>
        <dbReference type="EMBL" id="MCH1624931.1"/>
    </source>
</evidence>
<evidence type="ECO:0000256" key="5">
    <source>
        <dbReference type="ARBA" id="ARBA00023136"/>
    </source>
</evidence>
<evidence type="ECO:0000256" key="3">
    <source>
        <dbReference type="ARBA" id="ARBA00022692"/>
    </source>
</evidence>
<protein>
    <submittedName>
        <fullName evidence="7">DUF92 domain-containing protein</fullName>
    </submittedName>
</protein>
<evidence type="ECO:0000256" key="2">
    <source>
        <dbReference type="ARBA" id="ARBA00009012"/>
    </source>
</evidence>
<dbReference type="RefSeq" id="WP_240253760.1">
    <property type="nucleotide sequence ID" value="NZ_JAKTTI010000006.1"/>
</dbReference>
<keyword evidence="3 6" id="KW-0812">Transmembrane</keyword>
<evidence type="ECO:0000256" key="6">
    <source>
        <dbReference type="SAM" id="Phobius"/>
    </source>
</evidence>
<dbReference type="AlphaFoldDB" id="A0AAW5DWC3"/>
<dbReference type="EMBL" id="JAKTTI010000006">
    <property type="protein sequence ID" value="MCH1624931.1"/>
    <property type="molecule type" value="Genomic_DNA"/>
</dbReference>
<feature type="transmembrane region" description="Helical" evidence="6">
    <location>
        <begin position="242"/>
        <end position="259"/>
    </location>
</feature>
<dbReference type="PANTHER" id="PTHR13353">
    <property type="entry name" value="TRANSMEMBRANE PROTEIN 19"/>
    <property type="match status" value="1"/>
</dbReference>
<sequence>MNNILTLIIVNIIVAIAGWKQKSLTISGSIATMIVGTLVSIGFGYKGLIILGVFFVSSSMWSKYKKKQKQAVENKVAKGDQRDFIQVFANGGVAAIAGILYTVTQSNVWIYVFIGSIAAACADTWASEIGTLSKRKPILVSKLKRVEAGTSGAISILGTIAGFAGAVVIASFSYFLWDGIHFYSLVILSLIGFIGNIIDTVLGGYVQVLYKCTNCGIETEKISHCGKKTTYLKGISFFNNDVVNFLSIFLASLLAFVLFNSI</sequence>
<accession>A0AAW5DWC3</accession>
<dbReference type="PANTHER" id="PTHR13353:SF5">
    <property type="entry name" value="TRANSMEMBRANE PROTEIN 19"/>
    <property type="match status" value="1"/>
</dbReference>
<feature type="transmembrane region" description="Helical" evidence="6">
    <location>
        <begin position="84"/>
        <end position="103"/>
    </location>
</feature>
<reference evidence="7" key="1">
    <citation type="submission" date="2022-02" db="EMBL/GenBank/DDBJ databases">
        <title>Fredinandcohnia quinoae sp. nov. isolated from Chenopodium quinoa seeds.</title>
        <authorList>
            <person name="Saati-Santamaria Z."/>
            <person name="Flores-Felix J.D."/>
            <person name="Igual J.M."/>
            <person name="Velazquez E."/>
            <person name="Garcia-Fraile P."/>
            <person name="Martinez-Molina E."/>
        </authorList>
    </citation>
    <scope>NUCLEOTIDE SEQUENCE</scope>
    <source>
        <strain evidence="7">SECRCQ15</strain>
    </source>
</reference>
<comment type="caution">
    <text evidence="7">The sequence shown here is derived from an EMBL/GenBank/DDBJ whole genome shotgun (WGS) entry which is preliminary data.</text>
</comment>
<feature type="transmembrane region" description="Helical" evidence="6">
    <location>
        <begin position="109"/>
        <end position="132"/>
    </location>
</feature>
<organism evidence="7 8">
    <name type="scientific">Fredinandcohnia quinoae</name>
    <dbReference type="NCBI Taxonomy" id="2918902"/>
    <lineage>
        <taxon>Bacteria</taxon>
        <taxon>Bacillati</taxon>
        <taxon>Bacillota</taxon>
        <taxon>Bacilli</taxon>
        <taxon>Bacillales</taxon>
        <taxon>Bacillaceae</taxon>
        <taxon>Fredinandcohnia</taxon>
    </lineage>
</organism>
<keyword evidence="5 6" id="KW-0472">Membrane</keyword>
<evidence type="ECO:0000313" key="8">
    <source>
        <dbReference type="Proteomes" id="UP001431131"/>
    </source>
</evidence>
<evidence type="ECO:0000256" key="4">
    <source>
        <dbReference type="ARBA" id="ARBA00022989"/>
    </source>
</evidence>
<dbReference type="GO" id="GO:0016020">
    <property type="term" value="C:membrane"/>
    <property type="evidence" value="ECO:0007669"/>
    <property type="project" value="UniProtKB-SubCell"/>
</dbReference>
<comment type="similarity">
    <text evidence="2">Belongs to the TMEM19 family.</text>
</comment>